<dbReference type="Proteomes" id="UP001370348">
    <property type="component" value="Chromosome"/>
</dbReference>
<feature type="domain" description="Putative restriction endonuclease" evidence="1">
    <location>
        <begin position="45"/>
        <end position="115"/>
    </location>
</feature>
<protein>
    <submittedName>
        <fullName evidence="2">Uma2 family endonuclease</fullName>
    </submittedName>
</protein>
<dbReference type="InterPro" id="IPR012296">
    <property type="entry name" value="Nuclease_put_TT1808"/>
</dbReference>
<dbReference type="PANTHER" id="PTHR36558:SF1">
    <property type="entry name" value="RESTRICTION ENDONUCLEASE DOMAIN-CONTAINING PROTEIN-RELATED"/>
    <property type="match status" value="1"/>
</dbReference>
<evidence type="ECO:0000259" key="1">
    <source>
        <dbReference type="Pfam" id="PF05685"/>
    </source>
</evidence>
<dbReference type="PANTHER" id="PTHR36558">
    <property type="entry name" value="GLR1098 PROTEIN"/>
    <property type="match status" value="1"/>
</dbReference>
<keyword evidence="3" id="KW-1185">Reference proteome</keyword>
<gene>
    <name evidence="2" type="ORF">LZC94_35235</name>
</gene>
<dbReference type="Gene3D" id="3.90.1570.10">
    <property type="entry name" value="tt1808, chain A"/>
    <property type="match status" value="1"/>
</dbReference>
<dbReference type="CDD" id="cd06260">
    <property type="entry name" value="DUF820-like"/>
    <property type="match status" value="1"/>
</dbReference>
<keyword evidence="2" id="KW-0378">Hydrolase</keyword>
<organism evidence="2 3">
    <name type="scientific">Pendulispora albinea</name>
    <dbReference type="NCBI Taxonomy" id="2741071"/>
    <lineage>
        <taxon>Bacteria</taxon>
        <taxon>Pseudomonadati</taxon>
        <taxon>Myxococcota</taxon>
        <taxon>Myxococcia</taxon>
        <taxon>Myxococcales</taxon>
        <taxon>Sorangiineae</taxon>
        <taxon>Pendulisporaceae</taxon>
        <taxon>Pendulispora</taxon>
    </lineage>
</organism>
<evidence type="ECO:0000313" key="3">
    <source>
        <dbReference type="Proteomes" id="UP001370348"/>
    </source>
</evidence>
<sequence>MSRSIEAVHAQPNEWPRATKTKRKYMLHVEDRSFAAYVDPADDGAITNPALVVEVLCDITEARDRGEKFAHDRRIPSLREYIMVSQHEPRIEVYRRTEHGRWELEEACAGESIELASVNCRLAVDDIYRDPLASAVAST</sequence>
<dbReference type="RefSeq" id="WP_394822707.1">
    <property type="nucleotide sequence ID" value="NZ_CP089984.1"/>
</dbReference>
<proteinExistence type="predicted"/>
<dbReference type="GO" id="GO:0004519">
    <property type="term" value="F:endonuclease activity"/>
    <property type="evidence" value="ECO:0007669"/>
    <property type="project" value="UniProtKB-KW"/>
</dbReference>
<accession>A0ABZ2LQ96</accession>
<dbReference type="InterPro" id="IPR008538">
    <property type="entry name" value="Uma2"/>
</dbReference>
<keyword evidence="2" id="KW-0255">Endonuclease</keyword>
<dbReference type="EMBL" id="CP089984">
    <property type="protein sequence ID" value="WXB13088.1"/>
    <property type="molecule type" value="Genomic_DNA"/>
</dbReference>
<name>A0ABZ2LQ96_9BACT</name>
<dbReference type="Pfam" id="PF05685">
    <property type="entry name" value="Uma2"/>
    <property type="match status" value="1"/>
</dbReference>
<evidence type="ECO:0000313" key="2">
    <source>
        <dbReference type="EMBL" id="WXB13088.1"/>
    </source>
</evidence>
<reference evidence="2 3" key="1">
    <citation type="submission" date="2021-12" db="EMBL/GenBank/DDBJ databases">
        <title>Discovery of the Pendulisporaceae a myxobacterial family with distinct sporulation behavior and unique specialized metabolism.</title>
        <authorList>
            <person name="Garcia R."/>
            <person name="Popoff A."/>
            <person name="Bader C.D."/>
            <person name="Loehr J."/>
            <person name="Walesch S."/>
            <person name="Walt C."/>
            <person name="Boldt J."/>
            <person name="Bunk B."/>
            <person name="Haeckl F.J.F.P.J."/>
            <person name="Gunesch A.P."/>
            <person name="Birkelbach J."/>
            <person name="Nuebel U."/>
            <person name="Pietschmann T."/>
            <person name="Bach T."/>
            <person name="Mueller R."/>
        </authorList>
    </citation>
    <scope>NUCLEOTIDE SEQUENCE [LARGE SCALE GENOMIC DNA]</scope>
    <source>
        <strain evidence="2 3">MSr11954</strain>
    </source>
</reference>
<keyword evidence="2" id="KW-0540">Nuclease</keyword>